<dbReference type="GO" id="GO:0005737">
    <property type="term" value="C:cytoplasm"/>
    <property type="evidence" value="ECO:0007669"/>
    <property type="project" value="UniProtKB-SubCell"/>
</dbReference>
<dbReference type="CDD" id="cd02440">
    <property type="entry name" value="AdoMet_MTases"/>
    <property type="match status" value="1"/>
</dbReference>
<dbReference type="SUPFAM" id="SSF53335">
    <property type="entry name" value="S-adenosyl-L-methionine-dependent methyltransferases"/>
    <property type="match status" value="1"/>
</dbReference>
<dbReference type="GO" id="GO:0005634">
    <property type="term" value="C:nucleus"/>
    <property type="evidence" value="ECO:0007669"/>
    <property type="project" value="UniProtKB-SubCell"/>
</dbReference>
<dbReference type="GO" id="GO:0032259">
    <property type="term" value="P:methylation"/>
    <property type="evidence" value="ECO:0007669"/>
    <property type="project" value="UniProtKB-KW"/>
</dbReference>
<protein>
    <recommendedName>
        <fullName evidence="3">protein-histidine N-methyltransferase</fullName>
        <ecNumber evidence="3">2.1.1.85</ecNumber>
    </recommendedName>
</protein>
<keyword evidence="7" id="KW-0949">S-adenosyl-L-methionine</keyword>
<comment type="similarity">
    <text evidence="9">Belongs to the methyltransferase superfamily. METTL18 family.</text>
</comment>
<name>A0A0K0E4D4_STRER</name>
<evidence type="ECO:0000256" key="4">
    <source>
        <dbReference type="ARBA" id="ARBA00022490"/>
    </source>
</evidence>
<keyword evidence="8" id="KW-0539">Nucleus</keyword>
<evidence type="ECO:0000313" key="10">
    <source>
        <dbReference type="Proteomes" id="UP000035681"/>
    </source>
</evidence>
<reference evidence="11" key="1">
    <citation type="submission" date="2015-08" db="UniProtKB">
        <authorList>
            <consortium name="WormBaseParasite"/>
        </authorList>
    </citation>
    <scope>IDENTIFICATION</scope>
</reference>
<dbReference type="PANTHER" id="PTHR14614">
    <property type="entry name" value="HEPATOCELLULAR CARCINOMA-ASSOCIATED ANTIGEN"/>
    <property type="match status" value="1"/>
</dbReference>
<evidence type="ECO:0000313" key="11">
    <source>
        <dbReference type="WBParaSite" id="SSTP_0000435300.1"/>
    </source>
</evidence>
<keyword evidence="10" id="KW-1185">Reference proteome</keyword>
<evidence type="ECO:0000256" key="2">
    <source>
        <dbReference type="ARBA" id="ARBA00004496"/>
    </source>
</evidence>
<dbReference type="STRING" id="6248.A0A0K0E4D4"/>
<sequence>MPEIFQCDDNTIKYLSPDEVNSIIEQSIYKDSSVLKDIDKSDLVPNIYEGGFKVWECTLDMCNYIRKNNDFKGKVVLDLGCGAGLPGICALQLQASYVYFQDFNEAVLKCYTEENVKMNGFKDNQVKYISGDWEDFSKTLEKNGLKFDIIMTTETIYCEQNYEKLYQVFCNGLKESSDSYILLGGKLYYFGVGGSILGFMEFIKAKNEFKTEVVNVENSSIPRWLLKITRKR</sequence>
<dbReference type="Pfam" id="PF10294">
    <property type="entry name" value="Methyltransf_16"/>
    <property type="match status" value="1"/>
</dbReference>
<evidence type="ECO:0000256" key="8">
    <source>
        <dbReference type="ARBA" id="ARBA00023242"/>
    </source>
</evidence>
<evidence type="ECO:0000256" key="3">
    <source>
        <dbReference type="ARBA" id="ARBA00012533"/>
    </source>
</evidence>
<dbReference type="Gene3D" id="3.40.50.150">
    <property type="entry name" value="Vaccinia Virus protein VP39"/>
    <property type="match status" value="1"/>
</dbReference>
<keyword evidence="5" id="KW-0489">Methyltransferase</keyword>
<organism evidence="11">
    <name type="scientific">Strongyloides stercoralis</name>
    <name type="common">Threadworm</name>
    <dbReference type="NCBI Taxonomy" id="6248"/>
    <lineage>
        <taxon>Eukaryota</taxon>
        <taxon>Metazoa</taxon>
        <taxon>Ecdysozoa</taxon>
        <taxon>Nematoda</taxon>
        <taxon>Chromadorea</taxon>
        <taxon>Rhabditida</taxon>
        <taxon>Tylenchina</taxon>
        <taxon>Panagrolaimomorpha</taxon>
        <taxon>Strongyloidoidea</taxon>
        <taxon>Strongyloididae</taxon>
        <taxon>Strongyloides</taxon>
    </lineage>
</organism>
<comment type="subcellular location">
    <subcellularLocation>
        <location evidence="2">Cytoplasm</location>
    </subcellularLocation>
    <subcellularLocation>
        <location evidence="1">Nucleus</location>
    </subcellularLocation>
</comment>
<accession>A0A0K0E4D4</accession>
<dbReference type="GO" id="GO:0018064">
    <property type="term" value="F:protein-L-histidine N-tele-methyltransferase activity"/>
    <property type="evidence" value="ECO:0007669"/>
    <property type="project" value="UniProtKB-EC"/>
</dbReference>
<evidence type="ECO:0000256" key="1">
    <source>
        <dbReference type="ARBA" id="ARBA00004123"/>
    </source>
</evidence>
<dbReference type="AlphaFoldDB" id="A0A0K0E4D4"/>
<evidence type="ECO:0000256" key="9">
    <source>
        <dbReference type="ARBA" id="ARBA00038126"/>
    </source>
</evidence>
<evidence type="ECO:0000256" key="5">
    <source>
        <dbReference type="ARBA" id="ARBA00022603"/>
    </source>
</evidence>
<dbReference type="WBParaSite" id="SSTP_0000435300.1">
    <property type="protein sequence ID" value="SSTP_0000435300.1"/>
    <property type="gene ID" value="SSTP_0000435300"/>
</dbReference>
<dbReference type="EC" id="2.1.1.85" evidence="3"/>
<evidence type="ECO:0000256" key="7">
    <source>
        <dbReference type="ARBA" id="ARBA00022691"/>
    </source>
</evidence>
<dbReference type="WBParaSite" id="TCONS_00014333.p1">
    <property type="protein sequence ID" value="TCONS_00014333.p1"/>
    <property type="gene ID" value="XLOC_009547"/>
</dbReference>
<dbReference type="InterPro" id="IPR029063">
    <property type="entry name" value="SAM-dependent_MTases_sf"/>
</dbReference>
<dbReference type="PANTHER" id="PTHR14614:SF39">
    <property type="entry name" value="HISTIDINE PROTEIN METHYLTRANSFERASE 1 HOMOLOG"/>
    <property type="match status" value="1"/>
</dbReference>
<keyword evidence="6" id="KW-0808">Transferase</keyword>
<dbReference type="InterPro" id="IPR019410">
    <property type="entry name" value="Methyltransf_16"/>
</dbReference>
<keyword evidence="4" id="KW-0963">Cytoplasm</keyword>
<evidence type="ECO:0000256" key="6">
    <source>
        <dbReference type="ARBA" id="ARBA00022679"/>
    </source>
</evidence>
<dbReference type="Proteomes" id="UP000035681">
    <property type="component" value="Unplaced"/>
</dbReference>
<proteinExistence type="inferred from homology"/>